<feature type="compositionally biased region" description="Basic residues" evidence="1">
    <location>
        <begin position="223"/>
        <end position="232"/>
    </location>
</feature>
<feature type="compositionally biased region" description="Basic and acidic residues" evidence="1">
    <location>
        <begin position="52"/>
        <end position="65"/>
    </location>
</feature>
<sequence>MVTRGDRDGTPSRPRCSVAGAKRRRRRSGWSARGHRPCAQPRHWQRARRGRSRESNAPRRGRQDRLSGQGAASALCAGSRGHGAARCRNAVRTARAGERKARERAGGLPSRQLRTEAGLQCTRENTGRTPTSRGSTGTRLSPRWPARANTVAACGATEHACKSRRSATNRGKAAAGKQSEEERRNSKQKCPLHKGRTGKVSRHNGRHTGGKCTAGWSGSARGPRGRACKGARGRLAQERRTRAHARGPEGPAAGGRLARREREEKRGRDSQRRKVWDERKGREWQGAERAVRSEERTGGRRVLQPGLWERMRRRSGGHGAGNKELRQRSDVGSTLRAASEATGIAETVAMSKRRTAHVDQRGARLARQRGEHRGEEEEERQGLWPRIAQRSGHAATNSLLGGDVRQGPTERGETLRNTKAPRRHGVRGPCGVTGVGMQRGGGRFA</sequence>
<protein>
    <submittedName>
        <fullName evidence="2">Uncharacterized protein</fullName>
    </submittedName>
</protein>
<organism evidence="2 3">
    <name type="scientific">Trypanosoma vivax (strain Y486)</name>
    <dbReference type="NCBI Taxonomy" id="1055687"/>
    <lineage>
        <taxon>Eukaryota</taxon>
        <taxon>Discoba</taxon>
        <taxon>Euglenozoa</taxon>
        <taxon>Kinetoplastea</taxon>
        <taxon>Metakinetoplastina</taxon>
        <taxon>Trypanosomatida</taxon>
        <taxon>Trypanosomatidae</taxon>
        <taxon>Trypanosoma</taxon>
        <taxon>Duttonella</taxon>
    </lineage>
</organism>
<feature type="region of interest" description="Disordered" evidence="1">
    <location>
        <begin position="154"/>
        <end position="299"/>
    </location>
</feature>
<feature type="compositionally biased region" description="Low complexity" evidence="1">
    <location>
        <begin position="127"/>
        <end position="142"/>
    </location>
</feature>
<accession>F9WLH6</accession>
<feature type="compositionally biased region" description="Gly residues" evidence="1">
    <location>
        <begin position="431"/>
        <end position="445"/>
    </location>
</feature>
<feature type="region of interest" description="Disordered" evidence="1">
    <location>
        <begin position="352"/>
        <end position="445"/>
    </location>
</feature>
<gene>
    <name evidence="2" type="ORF">TvY486_0010480</name>
</gene>
<keyword evidence="3" id="KW-1185">Reference proteome</keyword>
<proteinExistence type="predicted"/>
<reference evidence="2 3" key="1">
    <citation type="journal article" date="2012" name="Proc. Natl. Acad. Sci. U.S.A.">
        <title>Antigenic diversity is generated by distinct evolutionary mechanisms in African trypanosome species.</title>
        <authorList>
            <person name="Jackson A.P."/>
            <person name="Berry A."/>
            <person name="Aslett M."/>
            <person name="Allison H.C."/>
            <person name="Burton P."/>
            <person name="Vavrova-Anderson J."/>
            <person name="Brown R."/>
            <person name="Browne H."/>
            <person name="Corton N."/>
            <person name="Hauser H."/>
            <person name="Gamble J."/>
            <person name="Gilderthorp R."/>
            <person name="Marcello L."/>
            <person name="McQuillan J."/>
            <person name="Otto T.D."/>
            <person name="Quail M.A."/>
            <person name="Sanders M.J."/>
            <person name="van Tonder A."/>
            <person name="Ginger M.L."/>
            <person name="Field M.C."/>
            <person name="Barry J.D."/>
            <person name="Hertz-Fowler C."/>
            <person name="Berriman M."/>
        </authorList>
    </citation>
    <scope>NUCLEOTIDE SEQUENCE</scope>
    <source>
        <strain evidence="2 3">Y486</strain>
    </source>
</reference>
<dbReference type="AlphaFoldDB" id="F9WLH6"/>
<feature type="compositionally biased region" description="Basic residues" evidence="1">
    <location>
        <begin position="21"/>
        <end position="36"/>
    </location>
</feature>
<evidence type="ECO:0000313" key="2">
    <source>
        <dbReference type="EMBL" id="CCD18368.1"/>
    </source>
</evidence>
<name>F9WLH6_TRYVY</name>
<dbReference type="Proteomes" id="UP000009027">
    <property type="component" value="Unassembled WGS sequence"/>
</dbReference>
<feature type="compositionally biased region" description="Basic and acidic residues" evidence="1">
    <location>
        <begin position="356"/>
        <end position="375"/>
    </location>
</feature>
<feature type="region of interest" description="Disordered" evidence="1">
    <location>
        <begin position="311"/>
        <end position="338"/>
    </location>
</feature>
<feature type="compositionally biased region" description="Basic and acidic residues" evidence="1">
    <location>
        <begin position="95"/>
        <end position="105"/>
    </location>
</feature>
<dbReference type="VEuPathDB" id="TriTrypDB:TvY486_0010480"/>
<feature type="region of interest" description="Disordered" evidence="1">
    <location>
        <begin position="1"/>
        <end position="142"/>
    </location>
</feature>
<feature type="compositionally biased region" description="Basic residues" evidence="1">
    <location>
        <begin position="186"/>
        <end position="209"/>
    </location>
</feature>
<feature type="compositionally biased region" description="Basic and acidic residues" evidence="1">
    <location>
        <begin position="1"/>
        <end position="10"/>
    </location>
</feature>
<evidence type="ECO:0000313" key="3">
    <source>
        <dbReference type="Proteomes" id="UP000009027"/>
    </source>
</evidence>
<feature type="compositionally biased region" description="Basic and acidic residues" evidence="1">
    <location>
        <begin position="258"/>
        <end position="298"/>
    </location>
</feature>
<evidence type="ECO:0000256" key="1">
    <source>
        <dbReference type="SAM" id="MobiDB-lite"/>
    </source>
</evidence>
<dbReference type="EMBL" id="CAEX01001003">
    <property type="protein sequence ID" value="CCD18368.1"/>
    <property type="molecule type" value="Genomic_DNA"/>
</dbReference>